<dbReference type="EMBL" id="KZ821234">
    <property type="protein sequence ID" value="PYH44841.1"/>
    <property type="molecule type" value="Genomic_DNA"/>
</dbReference>
<keyword evidence="1" id="KW-0175">Coiled coil</keyword>
<dbReference type="OrthoDB" id="2562743at2759"/>
<gene>
    <name evidence="2" type="ORF">BP01DRAFT_357186</name>
</gene>
<reference evidence="2 3" key="1">
    <citation type="submission" date="2016-12" db="EMBL/GenBank/DDBJ databases">
        <title>The genomes of Aspergillus section Nigri reveals drivers in fungal speciation.</title>
        <authorList>
            <consortium name="DOE Joint Genome Institute"/>
            <person name="Vesth T.C."/>
            <person name="Nybo J."/>
            <person name="Theobald S."/>
            <person name="Brandl J."/>
            <person name="Frisvad J.C."/>
            <person name="Nielsen K.F."/>
            <person name="Lyhne E.K."/>
            <person name="Kogle M.E."/>
            <person name="Kuo A."/>
            <person name="Riley R."/>
            <person name="Clum A."/>
            <person name="Nolan M."/>
            <person name="Lipzen A."/>
            <person name="Salamov A."/>
            <person name="Henrissat B."/>
            <person name="Wiebenga A."/>
            <person name="De Vries R.P."/>
            <person name="Grigoriev I.V."/>
            <person name="Mortensen U.H."/>
            <person name="Andersen M.R."/>
            <person name="Baker S.E."/>
        </authorList>
    </citation>
    <scope>NUCLEOTIDE SEQUENCE [LARGE SCALE GENOMIC DNA]</scope>
    <source>
        <strain evidence="2 3">JOP 1030-1</strain>
    </source>
</reference>
<dbReference type="PANTHER" id="PTHR21974">
    <property type="entry name" value="RE15880P"/>
    <property type="match status" value="1"/>
</dbReference>
<dbReference type="Proteomes" id="UP000248349">
    <property type="component" value="Unassembled WGS sequence"/>
</dbReference>
<evidence type="ECO:0000313" key="3">
    <source>
        <dbReference type="Proteomes" id="UP000248349"/>
    </source>
</evidence>
<feature type="coiled-coil region" evidence="1">
    <location>
        <begin position="31"/>
        <end position="58"/>
    </location>
</feature>
<dbReference type="STRING" id="1450539.A0A318ZBJ7"/>
<sequence length="364" mass="41996">MSIYTTIATSKERHGEIQTALAAVESSPETLQSHKSYLSDLRRALAETNQQLEQLRQITQVERALHEKYRDSTVRRLLYRATGKRGDFEAKADQEMRDYYAALAKENRAQAQREMLEAQVVDAVTKEHELEAACAARGRLHEELDAIYRTIFEGRTEDFPEEDAQEEVTRLARREYGQRRQRWSDVRQAAQCLARAQLTIREAMFHLVESLRQSERDLWGFGGTLIDWRQKNCLSRAQQKVSQTQMLVAQATRLDSNVQPLPAMSLVQRDWIGGMLCDTFLFHLNFLDLMQQSVLEVNRAEEALAAQVRRIQSRETDMQAQVEEARVTFETAQQDLRQIRYEVFMKAADPPPPYTDQPSVGIST</sequence>
<protein>
    <submittedName>
        <fullName evidence="2">Uncharacterized protein</fullName>
    </submittedName>
</protein>
<accession>A0A318ZBJ7</accession>
<evidence type="ECO:0000313" key="2">
    <source>
        <dbReference type="EMBL" id="PYH44841.1"/>
    </source>
</evidence>
<proteinExistence type="predicted"/>
<name>A0A318ZBJ7_9EURO</name>
<organism evidence="2 3">
    <name type="scientific">Aspergillus saccharolyticus JOP 1030-1</name>
    <dbReference type="NCBI Taxonomy" id="1450539"/>
    <lineage>
        <taxon>Eukaryota</taxon>
        <taxon>Fungi</taxon>
        <taxon>Dikarya</taxon>
        <taxon>Ascomycota</taxon>
        <taxon>Pezizomycotina</taxon>
        <taxon>Eurotiomycetes</taxon>
        <taxon>Eurotiomycetidae</taxon>
        <taxon>Eurotiales</taxon>
        <taxon>Aspergillaceae</taxon>
        <taxon>Aspergillus</taxon>
        <taxon>Aspergillus subgen. Circumdati</taxon>
    </lineage>
</organism>
<dbReference type="PANTHER" id="PTHR21974:SF2">
    <property type="entry name" value="RE15880P"/>
    <property type="match status" value="1"/>
</dbReference>
<keyword evidence="3" id="KW-1185">Reference proteome</keyword>
<dbReference type="RefSeq" id="XP_025430823.1">
    <property type="nucleotide sequence ID" value="XM_025575138.1"/>
</dbReference>
<dbReference type="GeneID" id="37076366"/>
<dbReference type="AlphaFoldDB" id="A0A318ZBJ7"/>
<evidence type="ECO:0000256" key="1">
    <source>
        <dbReference type="SAM" id="Coils"/>
    </source>
</evidence>